<accession>A0A0K2G9C6</accession>
<dbReference type="PATRIC" id="fig|42253.5.peg.1094"/>
<reference evidence="2 3" key="1">
    <citation type="journal article" date="2015" name="Proc. Natl. Acad. Sci. U.S.A.">
        <title>Expanded metabolic versatility of ubiquitous nitrite-oxidizing bacteria from the genus Nitrospira.</title>
        <authorList>
            <person name="Koch H."/>
            <person name="Lucker S."/>
            <person name="Albertsen M."/>
            <person name="Kitzinger K."/>
            <person name="Herbold C."/>
            <person name="Spieck E."/>
            <person name="Nielsen P.H."/>
            <person name="Wagner M."/>
            <person name="Daims H."/>
        </authorList>
    </citation>
    <scope>NUCLEOTIDE SEQUENCE [LARGE SCALE GENOMIC DNA]</scope>
    <source>
        <strain evidence="2 3">NSP M-1</strain>
    </source>
</reference>
<dbReference type="AlphaFoldDB" id="A0A0K2G9C6"/>
<dbReference type="STRING" id="42253.NITMOv2_1109"/>
<evidence type="ECO:0000256" key="1">
    <source>
        <dbReference type="SAM" id="Phobius"/>
    </source>
</evidence>
<sequence>MSDNEGPYQEGKRAGIHPLVVVFGVLLGLWLFVALIVPSSKNKQAAGTEGLATPVVEDPEAAPVIFKVQSTVPDMNAVGLVVPPQATDSQVIGLLKRLKQERLDGTLGSHVPPTTPGHKLGDHAVADIYIFSDPKYADQEAIRTLARGAHAPGTLLPTAIPFEVAMEEVRGHYRIDLNDTGAPDKGSLGLADESGVHSKHFRRIF</sequence>
<feature type="transmembrane region" description="Helical" evidence="1">
    <location>
        <begin position="16"/>
        <end position="37"/>
    </location>
</feature>
<dbReference type="RefSeq" id="WP_053378866.1">
    <property type="nucleotide sequence ID" value="NZ_CP011801.1"/>
</dbReference>
<dbReference type="OrthoDB" id="9783603at2"/>
<proteinExistence type="predicted"/>
<dbReference type="Proteomes" id="UP000069205">
    <property type="component" value="Chromosome"/>
</dbReference>
<evidence type="ECO:0000313" key="2">
    <source>
        <dbReference type="EMBL" id="ALA57540.1"/>
    </source>
</evidence>
<dbReference type="EMBL" id="CP011801">
    <property type="protein sequence ID" value="ALA57540.1"/>
    <property type="molecule type" value="Genomic_DNA"/>
</dbReference>
<keyword evidence="1" id="KW-0812">Transmembrane</keyword>
<dbReference type="KEGG" id="nmv:NITMOv2_1109"/>
<keyword evidence="1" id="KW-1133">Transmembrane helix</keyword>
<protein>
    <submittedName>
        <fullName evidence="2">Uncharacterized protein</fullName>
    </submittedName>
</protein>
<keyword evidence="1" id="KW-0472">Membrane</keyword>
<organism evidence="2 3">
    <name type="scientific">Nitrospira moscoviensis</name>
    <dbReference type="NCBI Taxonomy" id="42253"/>
    <lineage>
        <taxon>Bacteria</taxon>
        <taxon>Pseudomonadati</taxon>
        <taxon>Nitrospirota</taxon>
        <taxon>Nitrospiria</taxon>
        <taxon>Nitrospirales</taxon>
        <taxon>Nitrospiraceae</taxon>
        <taxon>Nitrospira</taxon>
    </lineage>
</organism>
<gene>
    <name evidence="2" type="ORF">NITMOv2_1109</name>
</gene>
<name>A0A0K2G9C6_NITMO</name>
<evidence type="ECO:0000313" key="3">
    <source>
        <dbReference type="Proteomes" id="UP000069205"/>
    </source>
</evidence>
<keyword evidence="3" id="KW-1185">Reference proteome</keyword>